<evidence type="ECO:0000259" key="5">
    <source>
        <dbReference type="Pfam" id="PF01370"/>
    </source>
</evidence>
<dbReference type="Gene3D" id="3.40.50.720">
    <property type="entry name" value="NAD(P)-binding Rossmann-like Domain"/>
    <property type="match status" value="2"/>
</dbReference>
<evidence type="ECO:0000256" key="4">
    <source>
        <dbReference type="ARBA" id="ARBA00023239"/>
    </source>
</evidence>
<evidence type="ECO:0000256" key="3">
    <source>
        <dbReference type="ARBA" id="ARBA00023027"/>
    </source>
</evidence>
<gene>
    <name evidence="6" type="ORF">QWZ18_14050</name>
</gene>
<protein>
    <submittedName>
        <fullName evidence="6">GDP-mannose 4,6-dehydratase</fullName>
        <ecNumber evidence="6">4.2.1.47</ecNumber>
    </submittedName>
</protein>
<accession>A0ABT8API3</accession>
<dbReference type="InterPro" id="IPR044516">
    <property type="entry name" value="UXS-like"/>
</dbReference>
<evidence type="ECO:0000313" key="7">
    <source>
        <dbReference type="Proteomes" id="UP001244297"/>
    </source>
</evidence>
<dbReference type="EC" id="4.2.1.47" evidence="6"/>
<dbReference type="PANTHER" id="PTHR43078">
    <property type="entry name" value="UDP-GLUCURONIC ACID DECARBOXYLASE-RELATED"/>
    <property type="match status" value="1"/>
</dbReference>
<name>A0ABT8API3_9HYPH</name>
<keyword evidence="2" id="KW-0210">Decarboxylase</keyword>
<feature type="domain" description="NAD-dependent epimerase/dehydratase" evidence="5">
    <location>
        <begin position="9"/>
        <end position="65"/>
    </location>
</feature>
<keyword evidence="7" id="KW-1185">Reference proteome</keyword>
<reference evidence="7" key="1">
    <citation type="journal article" date="2019" name="Int. J. Syst. Evol. Microbiol.">
        <title>The Global Catalogue of Microorganisms (GCM) 10K type strain sequencing project: providing services to taxonomists for standard genome sequencing and annotation.</title>
        <authorList>
            <consortium name="The Broad Institute Genomics Platform"/>
            <consortium name="The Broad Institute Genome Sequencing Center for Infectious Disease"/>
            <person name="Wu L."/>
            <person name="Ma J."/>
        </authorList>
    </citation>
    <scope>NUCLEOTIDE SEQUENCE [LARGE SCALE GENOMIC DNA]</scope>
    <source>
        <strain evidence="7">CECT 7806</strain>
    </source>
</reference>
<comment type="cofactor">
    <cofactor evidence="1">
        <name>NAD(+)</name>
        <dbReference type="ChEBI" id="CHEBI:57540"/>
    </cofactor>
</comment>
<evidence type="ECO:0000313" key="6">
    <source>
        <dbReference type="EMBL" id="MDN3571746.1"/>
    </source>
</evidence>
<dbReference type="Pfam" id="PF01370">
    <property type="entry name" value="Epimerase"/>
    <property type="match status" value="1"/>
</dbReference>
<dbReference type="PANTHER" id="PTHR43078:SF6">
    <property type="entry name" value="UDP-GLUCURONIC ACID DECARBOXYLASE 1"/>
    <property type="match status" value="1"/>
</dbReference>
<sequence length="91" mass="10361">MPYGDTERILVTGGAGFIGSHLCERLLAQGRDVLCLDNFFRGRRRNIAHLLGDPHQRRPDITKARDLLGWAPTVSVRDGLERTIAYFRDLR</sequence>
<evidence type="ECO:0000256" key="2">
    <source>
        <dbReference type="ARBA" id="ARBA00022793"/>
    </source>
</evidence>
<dbReference type="Proteomes" id="UP001244297">
    <property type="component" value="Unassembled WGS sequence"/>
</dbReference>
<dbReference type="InterPro" id="IPR036291">
    <property type="entry name" value="NAD(P)-bd_dom_sf"/>
</dbReference>
<dbReference type="GO" id="GO:0008446">
    <property type="term" value="F:GDP-mannose 4,6-dehydratase activity"/>
    <property type="evidence" value="ECO:0007669"/>
    <property type="project" value="UniProtKB-EC"/>
</dbReference>
<comment type="caution">
    <text evidence="6">The sequence shown here is derived from an EMBL/GenBank/DDBJ whole genome shotgun (WGS) entry which is preliminary data.</text>
</comment>
<dbReference type="EMBL" id="JAUFPT010000043">
    <property type="protein sequence ID" value="MDN3571746.1"/>
    <property type="molecule type" value="Genomic_DNA"/>
</dbReference>
<evidence type="ECO:0000256" key="1">
    <source>
        <dbReference type="ARBA" id="ARBA00001911"/>
    </source>
</evidence>
<dbReference type="SUPFAM" id="SSF51735">
    <property type="entry name" value="NAD(P)-binding Rossmann-fold domains"/>
    <property type="match status" value="2"/>
</dbReference>
<organism evidence="6 7">
    <name type="scientific">Methylobacterium longum</name>
    <dbReference type="NCBI Taxonomy" id="767694"/>
    <lineage>
        <taxon>Bacteria</taxon>
        <taxon>Pseudomonadati</taxon>
        <taxon>Pseudomonadota</taxon>
        <taxon>Alphaproteobacteria</taxon>
        <taxon>Hyphomicrobiales</taxon>
        <taxon>Methylobacteriaceae</taxon>
        <taxon>Methylobacterium</taxon>
    </lineage>
</organism>
<proteinExistence type="predicted"/>
<keyword evidence="4 6" id="KW-0456">Lyase</keyword>
<keyword evidence="3" id="KW-0520">NAD</keyword>
<dbReference type="InterPro" id="IPR001509">
    <property type="entry name" value="Epimerase_deHydtase"/>
</dbReference>